<proteinExistence type="predicted"/>
<evidence type="ECO:0000313" key="5">
    <source>
        <dbReference type="Proteomes" id="UP000019374"/>
    </source>
</evidence>
<evidence type="ECO:0000313" key="4">
    <source>
        <dbReference type="EMBL" id="EQK99222.1"/>
    </source>
</evidence>
<feature type="region of interest" description="Disordered" evidence="1">
    <location>
        <begin position="249"/>
        <end position="281"/>
    </location>
</feature>
<protein>
    <recommendedName>
        <fullName evidence="3">Ubiquitin-like domain-containing protein</fullName>
    </recommendedName>
</protein>
<gene>
    <name evidence="4" type="ORF">OCS_05065</name>
</gene>
<dbReference type="AlphaFoldDB" id="T5ABM5"/>
<organism evidence="4 5">
    <name type="scientific">Ophiocordyceps sinensis (strain Co18 / CGMCC 3.14243)</name>
    <name type="common">Yarsagumba caterpillar fungus</name>
    <name type="synonym">Hirsutella sinensis</name>
    <dbReference type="NCBI Taxonomy" id="911162"/>
    <lineage>
        <taxon>Eukaryota</taxon>
        <taxon>Fungi</taxon>
        <taxon>Dikarya</taxon>
        <taxon>Ascomycota</taxon>
        <taxon>Pezizomycotina</taxon>
        <taxon>Sordariomycetes</taxon>
        <taxon>Hypocreomycetidae</taxon>
        <taxon>Hypocreales</taxon>
        <taxon>Ophiocordycipitaceae</taxon>
        <taxon>Ophiocordyceps</taxon>
    </lineage>
</organism>
<feature type="chain" id="PRO_5004596799" description="Ubiquitin-like domain-containing protein" evidence="2">
    <location>
        <begin position="22"/>
        <end position="853"/>
    </location>
</feature>
<feature type="region of interest" description="Disordered" evidence="1">
    <location>
        <begin position="623"/>
        <end position="663"/>
    </location>
</feature>
<keyword evidence="2" id="KW-0732">Signal</keyword>
<evidence type="ECO:0000256" key="2">
    <source>
        <dbReference type="SAM" id="SignalP"/>
    </source>
</evidence>
<dbReference type="InterPro" id="IPR054464">
    <property type="entry name" value="ULD_fung"/>
</dbReference>
<name>T5ABM5_OPHSC</name>
<feature type="region of interest" description="Disordered" evidence="1">
    <location>
        <begin position="688"/>
        <end position="709"/>
    </location>
</feature>
<feature type="compositionally biased region" description="Low complexity" evidence="1">
    <location>
        <begin position="689"/>
        <end position="704"/>
    </location>
</feature>
<evidence type="ECO:0000259" key="3">
    <source>
        <dbReference type="Pfam" id="PF22893"/>
    </source>
</evidence>
<dbReference type="eggNOG" id="ENOG502RNYC">
    <property type="taxonomic scope" value="Eukaryota"/>
</dbReference>
<feature type="region of interest" description="Disordered" evidence="1">
    <location>
        <begin position="367"/>
        <end position="387"/>
    </location>
</feature>
<accession>T5ABM5</accession>
<dbReference type="Pfam" id="PF22893">
    <property type="entry name" value="ULD_2"/>
    <property type="match status" value="1"/>
</dbReference>
<evidence type="ECO:0000256" key="1">
    <source>
        <dbReference type="SAM" id="MobiDB-lite"/>
    </source>
</evidence>
<reference evidence="4 5" key="1">
    <citation type="journal article" date="2013" name="Chin. Sci. Bull.">
        <title>Genome survey uncovers the secrets of sex and lifestyle in caterpillar fungus.</title>
        <authorList>
            <person name="Hu X."/>
            <person name="Zhang Y."/>
            <person name="Xiao G."/>
            <person name="Zheng P."/>
            <person name="Xia Y."/>
            <person name="Zhang X."/>
            <person name="St Leger R.J."/>
            <person name="Liu X."/>
            <person name="Wang C."/>
        </authorList>
    </citation>
    <scope>NUCLEOTIDE SEQUENCE [LARGE SCALE GENOMIC DNA]</scope>
    <source>
        <strain evidence="5">Co18 / CGMCC 3.14243</strain>
        <tissue evidence="4">Fruit-body</tissue>
    </source>
</reference>
<dbReference type="Proteomes" id="UP000019374">
    <property type="component" value="Unassembled WGS sequence"/>
</dbReference>
<feature type="compositionally biased region" description="Polar residues" evidence="1">
    <location>
        <begin position="295"/>
        <end position="304"/>
    </location>
</feature>
<sequence>MADLAGTVVGVVAFGLQLATTLQTFTELVIEAQDALRDLVFEVNATAAALRQLQTIVDADRAFPDAQKTSRVFNDSGLREIQTLAAKCEKVYRAIVRLVLKASSSAGGSDADAKGSLVAIDASALKPLNILRRLRWPWLIPRIGRCQEQLRWLKVSLLVTLQLANLAAQQIRHEEPVSPEDHVMAREAIDKLRKRQGQLAPRRPLGHGKPEVIDHGEARAVLSTSAATHVQPYAPRDIMSKALVTGRRFAPDRGVGGHGSTSQPTDPDRAKGFNSSASLPCSVEASPYLQPVQEPDQTLGTDPRQNPYHLQRGGCGSKHGREPSLDHPLPATLALHTSAVKRALVLTDPMRDANKQEQVPRDLLINAESPAEHTRRANPPLQPPPGMLRSRGNGRLHTLRNIGNDDPSDHLQAIIIEHGDIRLMPFSQESLEQNLRQTLETQSQSLWEQFLHVDAGTQGLLVKGTDWARTATNRDATLVAFHRLQRPSGPDAMIALLLLKESLEPMQLVDEAGRTFTVPYGAYHSYEKFHATMLNLLGDDEVLIAAVREGAFQLQNEKGETIHPTLWASCIRPGAAVAIAKTRRRFLVKSDASKRLSSPQAEALSTGEPRPVTPAWKAALLKRTNGGRRTSPLDQTASQADGILPTPISTFAGSPPRPRVRRRRRILSRLRSSIGALRSELLNMKVWTSSRSSESSGSSGSSGSCRVSKPGMMWVRRKRTRPSARFHHACISGSQNLAPPARRRHSSALRTPLAHRLPLSGLSVRPDRVFDTTGKTYGYDSECINSSARYANRFEGLEDEEQLLSSSDDESEDVSLGEEADVGSWSIDELLSRWTNARGNPPLEEGVAKEIVH</sequence>
<feature type="domain" description="Ubiquitin-like" evidence="3">
    <location>
        <begin position="502"/>
        <end position="580"/>
    </location>
</feature>
<dbReference type="HOGENOM" id="CLU_334654_0_0_1"/>
<dbReference type="EMBL" id="KE653555">
    <property type="protein sequence ID" value="EQK99222.1"/>
    <property type="molecule type" value="Genomic_DNA"/>
</dbReference>
<feature type="signal peptide" evidence="2">
    <location>
        <begin position="1"/>
        <end position="21"/>
    </location>
</feature>
<dbReference type="OrthoDB" id="5431013at2759"/>
<feature type="region of interest" description="Disordered" evidence="1">
    <location>
        <begin position="293"/>
        <end position="324"/>
    </location>
</feature>